<dbReference type="RefSeq" id="WP_289999728.1">
    <property type="nucleotide sequence ID" value="NZ_JAUEPH010000003.1"/>
</dbReference>
<dbReference type="PANTHER" id="PTHR38339">
    <property type="entry name" value="TRANSGLUTAMINASE DOMAIN PROTEIN"/>
    <property type="match status" value="1"/>
</dbReference>
<keyword evidence="3" id="KW-1185">Reference proteome</keyword>
<dbReference type="Proteomes" id="UP001171916">
    <property type="component" value="Unassembled WGS sequence"/>
</dbReference>
<gene>
    <name evidence="2" type="ORF">QVH07_08445</name>
</gene>
<proteinExistence type="predicted"/>
<dbReference type="PROSITE" id="PS51257">
    <property type="entry name" value="PROKAR_LIPOPROTEIN"/>
    <property type="match status" value="1"/>
</dbReference>
<name>A0ABT7YCD1_9BACT</name>
<dbReference type="PANTHER" id="PTHR38339:SF1">
    <property type="entry name" value="TRANSGLUTAMINASE-LIKE DOMAIN-CONTAINING PROTEIN"/>
    <property type="match status" value="1"/>
</dbReference>
<evidence type="ECO:0000313" key="2">
    <source>
        <dbReference type="EMBL" id="MDN3204175.1"/>
    </source>
</evidence>
<evidence type="ECO:0000313" key="3">
    <source>
        <dbReference type="Proteomes" id="UP001171916"/>
    </source>
</evidence>
<feature type="domain" description="Transglutaminase-like" evidence="1">
    <location>
        <begin position="324"/>
        <end position="389"/>
    </location>
</feature>
<dbReference type="InterPro" id="IPR002931">
    <property type="entry name" value="Transglutaminase-like"/>
</dbReference>
<dbReference type="SMART" id="SM00460">
    <property type="entry name" value="TGc"/>
    <property type="match status" value="1"/>
</dbReference>
<accession>A0ABT7YCD1</accession>
<reference evidence="2" key="1">
    <citation type="submission" date="2023-06" db="EMBL/GenBank/DDBJ databases">
        <title>Robiginitalea aurantiacus sp. nov. and Algoriphagus sediminis sp. nov., isolated from coastal sediment.</title>
        <authorList>
            <person name="Zhou Z.Y."/>
            <person name="An J."/>
            <person name="Jia Y.W."/>
            <person name="Du Z.J."/>
        </authorList>
    </citation>
    <scope>NUCLEOTIDE SEQUENCE</scope>
    <source>
        <strain evidence="2">C2-7</strain>
    </source>
</reference>
<dbReference type="EMBL" id="JAUEPH010000003">
    <property type="protein sequence ID" value="MDN3204175.1"/>
    <property type="molecule type" value="Genomic_DNA"/>
</dbReference>
<evidence type="ECO:0000259" key="1">
    <source>
        <dbReference type="SMART" id="SM00460"/>
    </source>
</evidence>
<comment type="caution">
    <text evidence="2">The sequence shown here is derived from an EMBL/GenBank/DDBJ whole genome shotgun (WGS) entry which is preliminary data.</text>
</comment>
<dbReference type="InterPro" id="IPR038765">
    <property type="entry name" value="Papain-like_cys_pep_sf"/>
</dbReference>
<dbReference type="SUPFAM" id="SSF54001">
    <property type="entry name" value="Cysteine proteinases"/>
    <property type="match status" value="1"/>
</dbReference>
<dbReference type="Gene3D" id="3.10.620.30">
    <property type="match status" value="1"/>
</dbReference>
<sequence length="456" mass="51858">MKNFKFIIPLIVATFFLLGCESPKDKVSAEEEEIKESRTLVDRVSIAQIEQGIKDYINDVKSKNNGFFPVKDENHDLSMKLVRVHTEYLSNLGPDSHFACVDLVDESGDVYDVDFFLKGKPGAMNVTSTTVHKLNGKPFYSWKQNKEDKTWYRVPLEQSNNLLLGVVEGRDEFEFYYTAQIPELTQSAKLWIPIAESDDFQKIELLEVNVPESKKEIKDQNYGNKLMYFDLGPEHSGEEIKLTYRVTRREKGPYDAPEPDPELYLASTRLMPTGGRFEEIAKETLGEKINDSHLIQARVLYDYIIDNMKYAKVGDYGNGDSNYACDSKTGNCTEFHSFFISLARSVNIPARFAIGASVPSDRNEGGIDGYHCWAEFYADGKWWPVDISEGNKYTALATYYFGRHPANRIELSRGRDLVLDPAPEAGAINFLAYPYLEIGGKEVKVNSRFSFKRSNS</sequence>
<protein>
    <submittedName>
        <fullName evidence="2">Transglutaminase domain-containing protein</fullName>
    </submittedName>
</protein>
<organism evidence="2 3">
    <name type="scientific">Algoriphagus sediminis</name>
    <dbReference type="NCBI Taxonomy" id="3057113"/>
    <lineage>
        <taxon>Bacteria</taxon>
        <taxon>Pseudomonadati</taxon>
        <taxon>Bacteroidota</taxon>
        <taxon>Cytophagia</taxon>
        <taxon>Cytophagales</taxon>
        <taxon>Cyclobacteriaceae</taxon>
        <taxon>Algoriphagus</taxon>
    </lineage>
</organism>
<dbReference type="Pfam" id="PF01841">
    <property type="entry name" value="Transglut_core"/>
    <property type="match status" value="1"/>
</dbReference>